<feature type="transmembrane region" description="Helical" evidence="8">
    <location>
        <begin position="301"/>
        <end position="318"/>
    </location>
</feature>
<evidence type="ECO:0000256" key="8">
    <source>
        <dbReference type="SAM" id="Phobius"/>
    </source>
</evidence>
<dbReference type="PANTHER" id="PTHR43271">
    <property type="entry name" value="BLL2771 PROTEIN"/>
    <property type="match status" value="1"/>
</dbReference>
<keyword evidence="5 8" id="KW-0812">Transmembrane</keyword>
<feature type="domain" description="Major facilitator superfamily (MFS) profile" evidence="9">
    <location>
        <begin position="24"/>
        <end position="411"/>
    </location>
</feature>
<name>A0A7K1FG53_9ACTN</name>
<dbReference type="GO" id="GO:0005886">
    <property type="term" value="C:plasma membrane"/>
    <property type="evidence" value="ECO:0007669"/>
    <property type="project" value="UniProtKB-SubCell"/>
</dbReference>
<feature type="transmembrane region" description="Helical" evidence="8">
    <location>
        <begin position="183"/>
        <end position="206"/>
    </location>
</feature>
<comment type="caution">
    <text evidence="10">The sequence shown here is derived from an EMBL/GenBank/DDBJ whole genome shotgun (WGS) entry which is preliminary data.</text>
</comment>
<evidence type="ECO:0000256" key="6">
    <source>
        <dbReference type="ARBA" id="ARBA00022989"/>
    </source>
</evidence>
<dbReference type="SUPFAM" id="SSF103473">
    <property type="entry name" value="MFS general substrate transporter"/>
    <property type="match status" value="1"/>
</dbReference>
<organism evidence="10 11">
    <name type="scientific">Nakamurella alba</name>
    <dbReference type="NCBI Taxonomy" id="2665158"/>
    <lineage>
        <taxon>Bacteria</taxon>
        <taxon>Bacillati</taxon>
        <taxon>Actinomycetota</taxon>
        <taxon>Actinomycetes</taxon>
        <taxon>Nakamurellales</taxon>
        <taxon>Nakamurellaceae</taxon>
        <taxon>Nakamurella</taxon>
    </lineage>
</organism>
<dbReference type="CDD" id="cd17324">
    <property type="entry name" value="MFS_NepI_like"/>
    <property type="match status" value="1"/>
</dbReference>
<evidence type="ECO:0000313" key="10">
    <source>
        <dbReference type="EMBL" id="MTD13077.1"/>
    </source>
</evidence>
<comment type="subcellular location">
    <subcellularLocation>
        <location evidence="1">Cell membrane</location>
        <topology evidence="1">Multi-pass membrane protein</topology>
    </subcellularLocation>
</comment>
<feature type="transmembrane region" description="Helical" evidence="8">
    <location>
        <begin position="359"/>
        <end position="379"/>
    </location>
</feature>
<dbReference type="RefSeq" id="WP_154767018.1">
    <property type="nucleotide sequence ID" value="NZ_WLYK01000001.1"/>
</dbReference>
<dbReference type="Gene3D" id="1.20.1250.20">
    <property type="entry name" value="MFS general substrate transporter like domains"/>
    <property type="match status" value="1"/>
</dbReference>
<protein>
    <submittedName>
        <fullName evidence="10">MFS transporter</fullName>
    </submittedName>
</protein>
<dbReference type="InterPro" id="IPR011701">
    <property type="entry name" value="MFS"/>
</dbReference>
<keyword evidence="3" id="KW-0813">Transport</keyword>
<evidence type="ECO:0000313" key="11">
    <source>
        <dbReference type="Proteomes" id="UP000460221"/>
    </source>
</evidence>
<feature type="transmembrane region" description="Helical" evidence="8">
    <location>
        <begin position="62"/>
        <end position="82"/>
    </location>
</feature>
<dbReference type="Proteomes" id="UP000460221">
    <property type="component" value="Unassembled WGS sequence"/>
</dbReference>
<evidence type="ECO:0000256" key="2">
    <source>
        <dbReference type="ARBA" id="ARBA00008335"/>
    </source>
</evidence>
<feature type="transmembrane region" description="Helical" evidence="8">
    <location>
        <begin position="324"/>
        <end position="347"/>
    </location>
</feature>
<feature type="transmembrane region" description="Helical" evidence="8">
    <location>
        <begin position="94"/>
        <end position="111"/>
    </location>
</feature>
<gene>
    <name evidence="10" type="ORF">GIS00_03835</name>
</gene>
<evidence type="ECO:0000256" key="4">
    <source>
        <dbReference type="ARBA" id="ARBA00022475"/>
    </source>
</evidence>
<feature type="transmembrane region" description="Helical" evidence="8">
    <location>
        <begin position="234"/>
        <end position="255"/>
    </location>
</feature>
<keyword evidence="6 8" id="KW-1133">Transmembrane helix</keyword>
<comment type="similarity">
    <text evidence="2">Belongs to the major facilitator superfamily.</text>
</comment>
<dbReference type="InterPro" id="IPR036259">
    <property type="entry name" value="MFS_trans_sf"/>
</dbReference>
<dbReference type="Pfam" id="PF07690">
    <property type="entry name" value="MFS_1"/>
    <property type="match status" value="1"/>
</dbReference>
<sequence>MTVQQDRTTADVTTAEKHRRGTPGYRRITWGLFAAGLSTFVALYCTQALLPSLTTAFHLDPATSALAVSVATGAVALAIIPASTLSERFGRTRVMTIAAVASAVIGLLLPLSPTFPVLLIGRALQGIALAGVPAVAMAYLAEEVHGTTLGAAMGRYIAGNTIGGLLGRLIPGSVLDLVPGFAGWRWALGVTGLAATAFTVLFLRWAEPSRFFVPRRIGIRSLARQLAGHLRTPSLLALFALAFVLMGGFVSVYNFVGFRLTTAPFDLPQGIVGLVFLLYLSGTWSSAAAGRWADRFGRPTVLLSGVVATAVGLLLTLPDHIGTMIPGLLLFTAGFFAAHSVASSWVGSIATEHRAQASSLYLFGYYLGSAAAGAAGGVFWSASGWAGVVLFVGALLIVGIGLAVVITATTRIAGKRVLAG</sequence>
<evidence type="ECO:0000256" key="1">
    <source>
        <dbReference type="ARBA" id="ARBA00004651"/>
    </source>
</evidence>
<reference evidence="10 11" key="1">
    <citation type="submission" date="2019-11" db="EMBL/GenBank/DDBJ databases">
        <authorList>
            <person name="Jiang L.-Q."/>
        </authorList>
    </citation>
    <scope>NUCLEOTIDE SEQUENCE [LARGE SCALE GENOMIC DNA]</scope>
    <source>
        <strain evidence="10 11">YIM 132087</strain>
    </source>
</reference>
<dbReference type="PROSITE" id="PS50850">
    <property type="entry name" value="MFS"/>
    <property type="match status" value="1"/>
</dbReference>
<proteinExistence type="inferred from homology"/>
<feature type="transmembrane region" description="Helical" evidence="8">
    <location>
        <begin position="267"/>
        <end position="289"/>
    </location>
</feature>
<evidence type="ECO:0000256" key="5">
    <source>
        <dbReference type="ARBA" id="ARBA00022692"/>
    </source>
</evidence>
<dbReference type="InterPro" id="IPR020846">
    <property type="entry name" value="MFS_dom"/>
</dbReference>
<keyword evidence="7 8" id="KW-0472">Membrane</keyword>
<dbReference type="EMBL" id="WLYK01000001">
    <property type="protein sequence ID" value="MTD13077.1"/>
    <property type="molecule type" value="Genomic_DNA"/>
</dbReference>
<accession>A0A7K1FG53</accession>
<evidence type="ECO:0000259" key="9">
    <source>
        <dbReference type="PROSITE" id="PS50850"/>
    </source>
</evidence>
<feature type="transmembrane region" description="Helical" evidence="8">
    <location>
        <begin position="385"/>
        <end position="406"/>
    </location>
</feature>
<keyword evidence="11" id="KW-1185">Reference proteome</keyword>
<feature type="transmembrane region" description="Helical" evidence="8">
    <location>
        <begin position="28"/>
        <end position="50"/>
    </location>
</feature>
<dbReference type="PANTHER" id="PTHR43271:SF1">
    <property type="entry name" value="INNER MEMBRANE TRANSPORT PROTEIN YNFM"/>
    <property type="match status" value="1"/>
</dbReference>
<dbReference type="GO" id="GO:0022857">
    <property type="term" value="F:transmembrane transporter activity"/>
    <property type="evidence" value="ECO:0007669"/>
    <property type="project" value="InterPro"/>
</dbReference>
<evidence type="ECO:0000256" key="3">
    <source>
        <dbReference type="ARBA" id="ARBA00022448"/>
    </source>
</evidence>
<dbReference type="AlphaFoldDB" id="A0A7K1FG53"/>
<keyword evidence="4" id="KW-1003">Cell membrane</keyword>
<evidence type="ECO:0000256" key="7">
    <source>
        <dbReference type="ARBA" id="ARBA00023136"/>
    </source>
</evidence>